<proteinExistence type="predicted"/>
<reference evidence="2 3" key="1">
    <citation type="submission" date="2023-02" db="EMBL/GenBank/DDBJ databases">
        <title>Dictyobacter halimunensis sp. nov., a new member of the class Ktedonobacteria from forest soil in a geothermal area.</title>
        <authorList>
            <person name="Rachmania M.K."/>
            <person name="Ningsih F."/>
            <person name="Sakai Y."/>
            <person name="Yabe S."/>
            <person name="Yokota A."/>
            <person name="Sjamsuridzal W."/>
        </authorList>
    </citation>
    <scope>NUCLEOTIDE SEQUENCE [LARGE SCALE GENOMIC DNA]</scope>
    <source>
        <strain evidence="2 3">S3.2.2.5</strain>
    </source>
</reference>
<keyword evidence="1" id="KW-1133">Transmembrane helix</keyword>
<accession>A0ABQ6FUV1</accession>
<feature type="transmembrane region" description="Helical" evidence="1">
    <location>
        <begin position="20"/>
        <end position="43"/>
    </location>
</feature>
<evidence type="ECO:0000313" key="3">
    <source>
        <dbReference type="Proteomes" id="UP001344906"/>
    </source>
</evidence>
<feature type="transmembrane region" description="Helical" evidence="1">
    <location>
        <begin position="76"/>
        <end position="94"/>
    </location>
</feature>
<keyword evidence="1" id="KW-0472">Membrane</keyword>
<evidence type="ECO:0000313" key="2">
    <source>
        <dbReference type="EMBL" id="GLV58044.1"/>
    </source>
</evidence>
<name>A0ABQ6FUV1_9CHLR</name>
<protein>
    <recommendedName>
        <fullName evidence="4">Transmembrane protein</fullName>
    </recommendedName>
</protein>
<gene>
    <name evidence="2" type="ORF">KDH_48780</name>
</gene>
<keyword evidence="1" id="KW-0812">Transmembrane</keyword>
<keyword evidence="3" id="KW-1185">Reference proteome</keyword>
<evidence type="ECO:0008006" key="4">
    <source>
        <dbReference type="Google" id="ProtNLM"/>
    </source>
</evidence>
<comment type="caution">
    <text evidence="2">The sequence shown here is derived from an EMBL/GenBank/DDBJ whole genome shotgun (WGS) entry which is preliminary data.</text>
</comment>
<organism evidence="2 3">
    <name type="scientific">Dictyobacter halimunensis</name>
    <dbReference type="NCBI Taxonomy" id="3026934"/>
    <lineage>
        <taxon>Bacteria</taxon>
        <taxon>Bacillati</taxon>
        <taxon>Chloroflexota</taxon>
        <taxon>Ktedonobacteria</taxon>
        <taxon>Ktedonobacterales</taxon>
        <taxon>Dictyobacteraceae</taxon>
        <taxon>Dictyobacter</taxon>
    </lineage>
</organism>
<dbReference type="Proteomes" id="UP001344906">
    <property type="component" value="Unassembled WGS sequence"/>
</dbReference>
<sequence length="133" mass="14726">MQRGTHLWVPRFEDPQNLVAVVMAVVMAVIVMVIIVIIVIIVVVVAQYVFVANVIVVAVIVCDIVFNINVDGARCTSRLLLLLLLLLLLATTDLKKGSCRWISFATIDRIDVITRVHNNKCLSFSRTVAIKGL</sequence>
<feature type="transmembrane region" description="Helical" evidence="1">
    <location>
        <begin position="50"/>
        <end position="70"/>
    </location>
</feature>
<dbReference type="EMBL" id="BSRI01000002">
    <property type="protein sequence ID" value="GLV58044.1"/>
    <property type="molecule type" value="Genomic_DNA"/>
</dbReference>
<evidence type="ECO:0000256" key="1">
    <source>
        <dbReference type="SAM" id="Phobius"/>
    </source>
</evidence>